<gene>
    <name evidence="6" type="ORF">SUNI508_10122</name>
</gene>
<keyword evidence="3" id="KW-0560">Oxidoreductase</keyword>
<keyword evidence="4" id="KW-0186">Copper</keyword>
<dbReference type="Pfam" id="PF07732">
    <property type="entry name" value="Cu-oxidase_3"/>
    <property type="match status" value="1"/>
</dbReference>
<dbReference type="InterPro" id="IPR001117">
    <property type="entry name" value="Cu-oxidase_2nd"/>
</dbReference>
<dbReference type="PROSITE" id="PS00079">
    <property type="entry name" value="MULTICOPPER_OXIDASE1"/>
    <property type="match status" value="1"/>
</dbReference>
<reference evidence="6 7" key="1">
    <citation type="journal article" date="2024" name="J. Plant Pathol.">
        <title>Sequence and assembly of the genome of Seiridium unicorne, isolate CBS 538.82, causal agent of cypress canker disease.</title>
        <authorList>
            <person name="Scali E."/>
            <person name="Rocca G.D."/>
            <person name="Danti R."/>
            <person name="Garbelotto M."/>
            <person name="Barberini S."/>
            <person name="Baroncelli R."/>
            <person name="Emiliani G."/>
        </authorList>
    </citation>
    <scope>NUCLEOTIDE SEQUENCE [LARGE SCALE GENOMIC DNA]</scope>
    <source>
        <strain evidence="6 7">BM-138-508</strain>
    </source>
</reference>
<sequence length="998" mass="113808">MGWFRDCIDFALQVSQLSPFIPFTDSYHDQQPLNLSPQVPNDTAEESCPGIQCSTPQPFTCSYPKLEGKGWEFCNSETSRDCWIRDPNSVNPIFSQYDILSDYDDLAQVPPGITREYWLEVTTNETVKPDGVEKILGNYFNGEYPGPTIEACWGDQLVIHVTNKVATNGTTIHWHGIRQLNSNEMDGVNGITQCPISTGDSFTYNFTATQYGHTWFHSHYSLQYPEGVAGPLVIHGPTSADWDIDLGPILISDWVHDTAYVAFDVEIAGNAVDTDSILVNGHGHYKNVTGGSYFQTCFTPGKKHLIKLINGASTTSFKFSIDDHKMTVVASDLVAVEPFEVDDLFIGIGQRYTVIVEAKADANTDYWMRTVPQDDCGGFNDWTPENNTAVVKYNGIKNLNTTCADVHPDLLNPMVPWRVDHHPQNNVTKDTYYAHRANVSETLGLVNYTHWVFTPHPLWIDFSKPTILDVEHALDDINYVIVEEEFDEGFVYLVIDGSSLPQVNHPIHLHGSDFVVLAQSNTSWDEVESPKLFRFDNPPRRDVAMLPRGGFLAMAFKPDNPGAWLLHCHIAWHASSGLAMQILIRPKDMPDYLGDLTETRRVCDQWDASPIAQGIMANQEESENARSMRDLALARRKHANGLSRARKKRKIYLVTPFISGAVRLIAANMRKVESLDDEVLEPLEDKTEPLQLRSKRTERAGRKQQLRDKKHKVKSQVAHILDLPYELVLEIFYYCRPSTMFNLCRVSKAYQNVILQEEARIVDQICDLRYRCLRKCFHTPVLLRDVDRDAHGALQSMDRVELKNAVKKPFQHIQQPDPEFICTCFVCLLRWTSLNIIPDFAHWQDNLDEGEPIPIIPRGRHPEWNRELVEFHAGIVRKALDSPLWHARLLEEHLSSTTRAISRHAANKGNKRRRFRLTQEDIEAGTDRFLERSGPPTADIPYMRDNYYMLEAFLPNRGWNGEEGRWLYVPKEQHDTDVNIVVSWGKWRAERAKVRAAG</sequence>
<protein>
    <recommendedName>
        <fullName evidence="5">F-box domain-containing protein</fullName>
    </recommendedName>
</protein>
<dbReference type="PANTHER" id="PTHR11709">
    <property type="entry name" value="MULTI-COPPER OXIDASE"/>
    <property type="match status" value="1"/>
</dbReference>
<dbReference type="CDD" id="cd09917">
    <property type="entry name" value="F-box_SF"/>
    <property type="match status" value="1"/>
</dbReference>
<keyword evidence="2" id="KW-0479">Metal-binding</keyword>
<dbReference type="InterPro" id="IPR001810">
    <property type="entry name" value="F-box_dom"/>
</dbReference>
<dbReference type="Pfam" id="PF00646">
    <property type="entry name" value="F-box"/>
    <property type="match status" value="1"/>
</dbReference>
<evidence type="ECO:0000313" key="6">
    <source>
        <dbReference type="EMBL" id="KAK9415822.1"/>
    </source>
</evidence>
<dbReference type="SUPFAM" id="SSF49503">
    <property type="entry name" value="Cupredoxins"/>
    <property type="match status" value="3"/>
</dbReference>
<dbReference type="Pfam" id="PF00394">
    <property type="entry name" value="Cu-oxidase"/>
    <property type="match status" value="1"/>
</dbReference>
<comment type="similarity">
    <text evidence="1">Belongs to the multicopper oxidase family.</text>
</comment>
<dbReference type="Proteomes" id="UP001408356">
    <property type="component" value="Unassembled WGS sequence"/>
</dbReference>
<evidence type="ECO:0000259" key="5">
    <source>
        <dbReference type="PROSITE" id="PS50181"/>
    </source>
</evidence>
<proteinExistence type="inferred from homology"/>
<evidence type="ECO:0000256" key="3">
    <source>
        <dbReference type="ARBA" id="ARBA00023002"/>
    </source>
</evidence>
<dbReference type="PROSITE" id="PS00080">
    <property type="entry name" value="MULTICOPPER_OXIDASE2"/>
    <property type="match status" value="1"/>
</dbReference>
<dbReference type="CDD" id="cd13854">
    <property type="entry name" value="CuRO_1_MaLCC_like"/>
    <property type="match status" value="1"/>
</dbReference>
<dbReference type="Pfam" id="PF07731">
    <property type="entry name" value="Cu-oxidase_2"/>
    <property type="match status" value="1"/>
</dbReference>
<dbReference type="Gene3D" id="2.60.40.420">
    <property type="entry name" value="Cupredoxins - blue copper proteins"/>
    <property type="match status" value="3"/>
</dbReference>
<dbReference type="SUPFAM" id="SSF81383">
    <property type="entry name" value="F-box domain"/>
    <property type="match status" value="1"/>
</dbReference>
<dbReference type="CDD" id="cd13880">
    <property type="entry name" value="CuRO_2_MaLCC_like"/>
    <property type="match status" value="1"/>
</dbReference>
<dbReference type="InterPro" id="IPR008972">
    <property type="entry name" value="Cupredoxin"/>
</dbReference>
<dbReference type="CDD" id="cd13901">
    <property type="entry name" value="CuRO_3_MaLCC_like"/>
    <property type="match status" value="1"/>
</dbReference>
<comment type="caution">
    <text evidence="6">The sequence shown here is derived from an EMBL/GenBank/DDBJ whole genome shotgun (WGS) entry which is preliminary data.</text>
</comment>
<evidence type="ECO:0000256" key="2">
    <source>
        <dbReference type="ARBA" id="ARBA00022723"/>
    </source>
</evidence>
<dbReference type="PROSITE" id="PS50181">
    <property type="entry name" value="FBOX"/>
    <property type="match status" value="1"/>
</dbReference>
<dbReference type="EMBL" id="JARVKF010000412">
    <property type="protein sequence ID" value="KAK9415822.1"/>
    <property type="molecule type" value="Genomic_DNA"/>
</dbReference>
<evidence type="ECO:0000313" key="7">
    <source>
        <dbReference type="Proteomes" id="UP001408356"/>
    </source>
</evidence>
<dbReference type="InterPro" id="IPR045087">
    <property type="entry name" value="Cu-oxidase_fam"/>
</dbReference>
<accession>A0ABR2UMF4</accession>
<dbReference type="InterPro" id="IPR033138">
    <property type="entry name" value="Cu_oxidase_CS"/>
</dbReference>
<organism evidence="6 7">
    <name type="scientific">Seiridium unicorne</name>
    <dbReference type="NCBI Taxonomy" id="138068"/>
    <lineage>
        <taxon>Eukaryota</taxon>
        <taxon>Fungi</taxon>
        <taxon>Dikarya</taxon>
        <taxon>Ascomycota</taxon>
        <taxon>Pezizomycotina</taxon>
        <taxon>Sordariomycetes</taxon>
        <taxon>Xylariomycetidae</taxon>
        <taxon>Amphisphaeriales</taxon>
        <taxon>Sporocadaceae</taxon>
        <taxon>Seiridium</taxon>
    </lineage>
</organism>
<name>A0ABR2UMF4_9PEZI</name>
<dbReference type="PANTHER" id="PTHR11709:SF71">
    <property type="entry name" value="OXIDOREDUCTASE TPCJ"/>
    <property type="match status" value="1"/>
</dbReference>
<evidence type="ECO:0000256" key="1">
    <source>
        <dbReference type="ARBA" id="ARBA00010609"/>
    </source>
</evidence>
<feature type="domain" description="F-box" evidence="5">
    <location>
        <begin position="717"/>
        <end position="765"/>
    </location>
</feature>
<dbReference type="InterPro" id="IPR036047">
    <property type="entry name" value="F-box-like_dom_sf"/>
</dbReference>
<dbReference type="InterPro" id="IPR002355">
    <property type="entry name" value="Cu_oxidase_Cu_BS"/>
</dbReference>
<keyword evidence="7" id="KW-1185">Reference proteome</keyword>
<dbReference type="InterPro" id="IPR011706">
    <property type="entry name" value="Cu-oxidase_C"/>
</dbReference>
<dbReference type="InterPro" id="IPR011707">
    <property type="entry name" value="Cu-oxidase-like_N"/>
</dbReference>
<evidence type="ECO:0000256" key="4">
    <source>
        <dbReference type="ARBA" id="ARBA00023008"/>
    </source>
</evidence>